<evidence type="ECO:0000313" key="15">
    <source>
        <dbReference type="Proteomes" id="UP000247389"/>
    </source>
</evidence>
<dbReference type="Proteomes" id="UP000198612">
    <property type="component" value="Unassembled WGS sequence"/>
</dbReference>
<proteinExistence type="inferred from homology"/>
<dbReference type="PROSITE" id="PS51462">
    <property type="entry name" value="NUDIX"/>
    <property type="match status" value="1"/>
</dbReference>
<dbReference type="EMBL" id="SOAA01000004">
    <property type="protein sequence ID" value="TDS33630.1"/>
    <property type="molecule type" value="Genomic_DNA"/>
</dbReference>
<reference evidence="10 17" key="4">
    <citation type="submission" date="2019-03" db="EMBL/GenBank/DDBJ databases">
        <title>Deep subsurface shale carbon reservoir microbial communities from Ohio and West Virginia, USA.</title>
        <authorList>
            <person name="Wrighton K."/>
        </authorList>
    </citation>
    <scope>NUCLEOTIDE SEQUENCE [LARGE SCALE GENOMIC DNA]</scope>
    <source>
        <strain evidence="10 17">UTICA-S4D12</strain>
    </source>
</reference>
<dbReference type="PRINTS" id="PR00502">
    <property type="entry name" value="NUDIXFAMILY"/>
</dbReference>
<keyword evidence="14" id="KW-1185">Reference proteome</keyword>
<reference evidence="5 15" key="3">
    <citation type="submission" date="2018-04" db="EMBL/GenBank/DDBJ databases">
        <title>Subsurface microbial communities from deep shales in Ohio and West Virginia, USA.</title>
        <authorList>
            <person name="Wrighton K."/>
        </authorList>
    </citation>
    <scope>NUCLEOTIDE SEQUENCE [LARGE SCALE GENOMIC DNA]</scope>
    <source>
        <strain evidence="11 16">DSMZ 11287</strain>
        <strain evidence="5 15">MSL28</strain>
    </source>
</reference>
<reference evidence="12 14" key="1">
    <citation type="submission" date="2016-10" db="EMBL/GenBank/DDBJ databases">
        <authorList>
            <person name="Varghese N."/>
            <person name="Submissions S."/>
        </authorList>
    </citation>
    <scope>NUCLEOTIDE SEQUENCE [LARGE SCALE GENOMIC DNA]</scope>
    <source>
        <strain evidence="6 18">WG10</strain>
        <strain evidence="7 14">WG2</strain>
        <strain evidence="9 12">WG5</strain>
    </source>
</reference>
<dbReference type="SUPFAM" id="SSF55811">
    <property type="entry name" value="Nudix"/>
    <property type="match status" value="1"/>
</dbReference>
<dbReference type="InterPro" id="IPR020084">
    <property type="entry name" value="NUDIX_hydrolase_CS"/>
</dbReference>
<dbReference type="AlphaFoldDB" id="A0A1G6I265"/>
<evidence type="ECO:0000313" key="17">
    <source>
        <dbReference type="Proteomes" id="UP000295758"/>
    </source>
</evidence>
<evidence type="ECO:0000313" key="5">
    <source>
        <dbReference type="EMBL" id="PXV65998.1"/>
    </source>
</evidence>
<evidence type="ECO:0000313" key="6">
    <source>
        <dbReference type="EMBL" id="SDC00508.1"/>
    </source>
</evidence>
<evidence type="ECO:0000313" key="18">
    <source>
        <dbReference type="Proteomes" id="UP000324896"/>
    </source>
</evidence>
<dbReference type="OrthoDB" id="9806150at2"/>
<dbReference type="Gene3D" id="3.90.79.10">
    <property type="entry name" value="Nucleoside Triphosphate Pyrophosphohydrolase"/>
    <property type="match status" value="1"/>
</dbReference>
<evidence type="ECO:0000256" key="3">
    <source>
        <dbReference type="RuleBase" id="RU003476"/>
    </source>
</evidence>
<dbReference type="InterPro" id="IPR015797">
    <property type="entry name" value="NUDIX_hydrolase-like_dom_sf"/>
</dbReference>
<feature type="domain" description="Nudix hydrolase" evidence="4">
    <location>
        <begin position="41"/>
        <end position="169"/>
    </location>
</feature>
<name>A0A1G6I265_9FIRM</name>
<evidence type="ECO:0000256" key="2">
    <source>
        <dbReference type="ARBA" id="ARBA00022801"/>
    </source>
</evidence>
<keyword evidence="2 3" id="KW-0378">Hydrolase</keyword>
<dbReference type="EMBL" id="QICM01000012">
    <property type="protein sequence ID" value="PXV65998.1"/>
    <property type="molecule type" value="Genomic_DNA"/>
</dbReference>
<dbReference type="Proteomes" id="UP000295758">
    <property type="component" value="Unassembled WGS sequence"/>
</dbReference>
<evidence type="ECO:0000313" key="7">
    <source>
        <dbReference type="EMBL" id="SDE68933.1"/>
    </source>
</evidence>
<dbReference type="GeneID" id="57012270"/>
<dbReference type="Proteomes" id="UP000295472">
    <property type="component" value="Unassembled WGS sequence"/>
</dbReference>
<gene>
    <name evidence="10" type="ORF">BY453_10415</name>
    <name evidence="11" type="ORF">C7954_10837</name>
    <name evidence="5" type="ORF">C8C78_11250</name>
    <name evidence="6" type="ORF">SAMN04488597_101243</name>
    <name evidence="7" type="ORF">SAMN04488598_101113</name>
    <name evidence="9" type="ORF">SAMN04515652_101178</name>
    <name evidence="8" type="ORF">SAMN04515654_10135</name>
</gene>
<sequence length="177" mass="20412">MEIKKEKKIKGKTIYDGNILRLFRDEVEFPNQHQTAREVVEHSGGVSVLAENEEGKILLIKQYRYPVDEVIYEIPAGKLEIGEKAEDCASRELREETGYTAEKFSKLFEFFPTPGYSTEKIYIYQAENLEFVGTDLEEGEYIEVVPKSKSELKELFQSGKIKDSKTLIAVMYYLGDF</sequence>
<dbReference type="GO" id="GO:0019693">
    <property type="term" value="P:ribose phosphate metabolic process"/>
    <property type="evidence" value="ECO:0007669"/>
    <property type="project" value="TreeGrafter"/>
</dbReference>
<dbReference type="CDD" id="cd03424">
    <property type="entry name" value="NUDIX_ADPRase_Nudt5_UGPPase_Nudt14"/>
    <property type="match status" value="1"/>
</dbReference>
<organism evidence="6 18">
    <name type="scientific">Halanaerobium congolense</name>
    <dbReference type="NCBI Taxonomy" id="54121"/>
    <lineage>
        <taxon>Bacteria</taxon>
        <taxon>Bacillati</taxon>
        <taxon>Bacillota</taxon>
        <taxon>Clostridia</taxon>
        <taxon>Halanaerobiales</taxon>
        <taxon>Halanaerobiaceae</taxon>
        <taxon>Halanaerobium</taxon>
    </lineage>
</organism>
<evidence type="ECO:0000259" key="4">
    <source>
        <dbReference type="PROSITE" id="PS51462"/>
    </source>
</evidence>
<dbReference type="EMBL" id="FOHG01000001">
    <property type="protein sequence ID" value="SES61928.1"/>
    <property type="molecule type" value="Genomic_DNA"/>
</dbReference>
<dbReference type="RefSeq" id="WP_073155736.1">
    <property type="nucleotide sequence ID" value="NZ_FMYT01000001.1"/>
</dbReference>
<dbReference type="InterPro" id="IPR000086">
    <property type="entry name" value="NUDIX_hydrolase_dom"/>
</dbReference>
<evidence type="ECO:0000313" key="12">
    <source>
        <dbReference type="Proteomes" id="UP000198612"/>
    </source>
</evidence>
<dbReference type="InterPro" id="IPR020476">
    <property type="entry name" value="Nudix_hydrolase"/>
</dbReference>
<dbReference type="FunFam" id="3.90.79.10:FF:000024">
    <property type="entry name" value="ADP-ribose pyrophosphatase"/>
    <property type="match status" value="1"/>
</dbReference>
<comment type="similarity">
    <text evidence="3">Belongs to the Nudix hydrolase family.</text>
</comment>
<dbReference type="Proteomes" id="UP000198945">
    <property type="component" value="Unassembled WGS sequence"/>
</dbReference>
<dbReference type="PROSITE" id="PS00893">
    <property type="entry name" value="NUDIX_BOX"/>
    <property type="match status" value="1"/>
</dbReference>
<dbReference type="Proteomes" id="UP000324896">
    <property type="component" value="Unassembled WGS sequence"/>
</dbReference>
<dbReference type="GO" id="GO:0005829">
    <property type="term" value="C:cytosol"/>
    <property type="evidence" value="ECO:0007669"/>
    <property type="project" value="TreeGrafter"/>
</dbReference>
<dbReference type="GO" id="GO:0016462">
    <property type="term" value="F:pyrophosphatase activity"/>
    <property type="evidence" value="ECO:0007669"/>
    <property type="project" value="UniProtKB-ARBA"/>
</dbReference>
<accession>A0A1G6I265</accession>
<dbReference type="PANTHER" id="PTHR11839:SF18">
    <property type="entry name" value="NUDIX HYDROLASE DOMAIN-CONTAINING PROTEIN"/>
    <property type="match status" value="1"/>
</dbReference>
<dbReference type="Proteomes" id="UP000247389">
    <property type="component" value="Unassembled WGS sequence"/>
</dbReference>
<evidence type="ECO:0000313" key="13">
    <source>
        <dbReference type="Proteomes" id="UP000198945"/>
    </source>
</evidence>
<dbReference type="Pfam" id="PF00293">
    <property type="entry name" value="NUDIX"/>
    <property type="match status" value="1"/>
</dbReference>
<dbReference type="STRING" id="54121.SAMN04515653_107106"/>
<dbReference type="Proteomes" id="UP000199519">
    <property type="component" value="Unassembled WGS sequence"/>
</dbReference>
<protein>
    <submittedName>
        <fullName evidence="6">ADP-ribose pyrophosphatase</fullName>
    </submittedName>
</protein>
<evidence type="ECO:0000313" key="14">
    <source>
        <dbReference type="Proteomes" id="UP000199519"/>
    </source>
</evidence>
<dbReference type="GO" id="GO:0006753">
    <property type="term" value="P:nucleoside phosphate metabolic process"/>
    <property type="evidence" value="ECO:0007669"/>
    <property type="project" value="TreeGrafter"/>
</dbReference>
<evidence type="ECO:0000313" key="8">
    <source>
        <dbReference type="EMBL" id="SDI03483.1"/>
    </source>
</evidence>
<dbReference type="PANTHER" id="PTHR11839">
    <property type="entry name" value="UDP/ADP-SUGAR PYROPHOSPHATASE"/>
    <property type="match status" value="1"/>
</dbReference>
<dbReference type="EMBL" id="FNEH01000001">
    <property type="protein sequence ID" value="SDI03483.1"/>
    <property type="molecule type" value="Genomic_DNA"/>
</dbReference>
<reference evidence="8 13" key="2">
    <citation type="submission" date="2016-10" db="EMBL/GenBank/DDBJ databases">
        <authorList>
            <person name="de Groot N.N."/>
        </authorList>
    </citation>
    <scope>NUCLEOTIDE SEQUENCE [LARGE SCALE GENOMIC DNA]</scope>
    <source>
        <strain evidence="8 13">WG7</strain>
    </source>
</reference>
<dbReference type="EMBL" id="FNBJ01000001">
    <property type="protein sequence ID" value="SDE68933.1"/>
    <property type="molecule type" value="Genomic_DNA"/>
</dbReference>
<dbReference type="EMBL" id="FMYT01000001">
    <property type="protein sequence ID" value="SDC00508.1"/>
    <property type="molecule type" value="Genomic_DNA"/>
</dbReference>
<evidence type="ECO:0000313" key="10">
    <source>
        <dbReference type="EMBL" id="TDS33630.1"/>
    </source>
</evidence>
<evidence type="ECO:0000313" key="9">
    <source>
        <dbReference type="EMBL" id="SES61928.1"/>
    </source>
</evidence>
<evidence type="ECO:0000256" key="1">
    <source>
        <dbReference type="ARBA" id="ARBA00001946"/>
    </source>
</evidence>
<evidence type="ECO:0000313" key="16">
    <source>
        <dbReference type="Proteomes" id="UP000295472"/>
    </source>
</evidence>
<evidence type="ECO:0000313" key="11">
    <source>
        <dbReference type="EMBL" id="TDX45346.1"/>
    </source>
</evidence>
<comment type="cofactor">
    <cofactor evidence="1">
        <name>Mg(2+)</name>
        <dbReference type="ChEBI" id="CHEBI:18420"/>
    </cofactor>
</comment>
<dbReference type="EMBL" id="SOEF01000008">
    <property type="protein sequence ID" value="TDX45346.1"/>
    <property type="molecule type" value="Genomic_DNA"/>
</dbReference>